<gene>
    <name evidence="1" type="ORF">BST97_13870</name>
</gene>
<protein>
    <submittedName>
        <fullName evidence="1">Nodulation protein NoeA</fullName>
    </submittedName>
</protein>
<evidence type="ECO:0000313" key="1">
    <source>
        <dbReference type="EMBL" id="ARN78988.1"/>
    </source>
</evidence>
<dbReference type="Proteomes" id="UP000193431">
    <property type="component" value="Chromosome"/>
</dbReference>
<name>A0A1W6MN20_9FLAO</name>
<dbReference type="OrthoDB" id="9765084at2"/>
<keyword evidence="2" id="KW-1185">Reference proteome</keyword>
<dbReference type="SUPFAM" id="SSF53335">
    <property type="entry name" value="S-adenosyl-L-methionine-dependent methyltransferases"/>
    <property type="match status" value="1"/>
</dbReference>
<dbReference type="InterPro" id="IPR029063">
    <property type="entry name" value="SAM-dependent_MTases_sf"/>
</dbReference>
<accession>A0A1W6MN20</accession>
<evidence type="ECO:0000313" key="2">
    <source>
        <dbReference type="Proteomes" id="UP000193431"/>
    </source>
</evidence>
<proteinExistence type="predicted"/>
<reference evidence="1 2" key="1">
    <citation type="submission" date="2016-11" db="EMBL/GenBank/DDBJ databases">
        <title>Trade-off between light-utilization and light-protection in marine flavobacteria.</title>
        <authorList>
            <person name="Kumagai Y."/>
        </authorList>
    </citation>
    <scope>NUCLEOTIDE SEQUENCE [LARGE SCALE GENOMIC DNA]</scope>
    <source>
        <strain evidence="1 2">JCM 13191</strain>
    </source>
</reference>
<sequence length="453" mass="52610">MRHPASYRDPSGFIFKKDGKLYRQINPVFFEDYEFCLKQNIYQKLQAKNWLVDHKEISRDANAIILQPEPIDFISYPYEWSYTQYKHAAQLTLRIQLFLLENNCSLKDSSAFNVTFHDGKAIFIDTLSIEPYRENQPWRALKQFSEHFLAPLFMAQKYGSRHLKTLQHQINGCDLNEIKQHLGMKDRFNPVLHSHIKLLAQDGNSKLKSASGIAVFAKLSKSDQVKILKVLDGYISKMELKENTEWSAYYDEINYDQKSFELKKQLIEHWSSDLGLKKAVDLGGNDGTFGDLIMNQMDQVMVCDIDQSAVDQCYRNHLKSGKIHSLVTDLLQPAPAIGFENQERDSFIDRLISWQPDLSMALALIHHLTLTGNVPFEMSAAFFARLSPYLIIEFPDRDDSWVKFILDSKRDARHLFDFYGVDAFAKAYQQLYTILKSEKIEGTERTLFLMQKK</sequence>
<dbReference type="RefSeq" id="WP_085767789.1">
    <property type="nucleotide sequence ID" value="NZ_CP019344.1"/>
</dbReference>
<dbReference type="Gene3D" id="3.40.50.150">
    <property type="entry name" value="Vaccinia Virus protein VP39"/>
    <property type="match status" value="1"/>
</dbReference>
<dbReference type="STRING" id="331648.BST97_13870"/>
<organism evidence="1 2">
    <name type="scientific">Nonlabens spongiae</name>
    <dbReference type="NCBI Taxonomy" id="331648"/>
    <lineage>
        <taxon>Bacteria</taxon>
        <taxon>Pseudomonadati</taxon>
        <taxon>Bacteroidota</taxon>
        <taxon>Flavobacteriia</taxon>
        <taxon>Flavobacteriales</taxon>
        <taxon>Flavobacteriaceae</taxon>
        <taxon>Nonlabens</taxon>
    </lineage>
</organism>
<dbReference type="EMBL" id="CP019344">
    <property type="protein sequence ID" value="ARN78988.1"/>
    <property type="molecule type" value="Genomic_DNA"/>
</dbReference>
<dbReference type="AlphaFoldDB" id="A0A1W6MN20"/>